<evidence type="ECO:0000256" key="7">
    <source>
        <dbReference type="ARBA" id="ARBA00022827"/>
    </source>
</evidence>
<comment type="function">
    <text evidence="12">Flavin transferase that catalyzes the transfer of the FMN moiety of FAD and its covalent binding to the hydroxyl group of a threonine residue in a target flavoprotein.</text>
</comment>
<dbReference type="EMBL" id="JAGDYP010000008">
    <property type="protein sequence ID" value="MBO1884767.1"/>
    <property type="molecule type" value="Genomic_DNA"/>
</dbReference>
<dbReference type="Pfam" id="PF02424">
    <property type="entry name" value="ApbE"/>
    <property type="match status" value="1"/>
</dbReference>
<dbReference type="PANTHER" id="PTHR30040">
    <property type="entry name" value="THIAMINE BIOSYNTHESIS LIPOPROTEIN APBE"/>
    <property type="match status" value="1"/>
</dbReference>
<evidence type="ECO:0000256" key="8">
    <source>
        <dbReference type="ARBA" id="ARBA00022842"/>
    </source>
</evidence>
<evidence type="ECO:0000256" key="1">
    <source>
        <dbReference type="ARBA" id="ARBA00001946"/>
    </source>
</evidence>
<keyword evidence="12" id="KW-0997">Cell inner membrane</keyword>
<keyword evidence="8 11" id="KW-0460">Magnesium</keyword>
<comment type="cofactor">
    <cofactor evidence="1 12">
        <name>Mg(2+)</name>
        <dbReference type="ChEBI" id="CHEBI:18420"/>
    </cofactor>
</comment>
<dbReference type="PIRSF" id="PIRSF006268">
    <property type="entry name" value="ApbE"/>
    <property type="match status" value="1"/>
</dbReference>
<evidence type="ECO:0000256" key="4">
    <source>
        <dbReference type="ARBA" id="ARBA00022630"/>
    </source>
</evidence>
<dbReference type="Proteomes" id="UP000681610">
    <property type="component" value="Unassembled WGS sequence"/>
</dbReference>
<evidence type="ECO:0000256" key="6">
    <source>
        <dbReference type="ARBA" id="ARBA00022723"/>
    </source>
</evidence>
<gene>
    <name evidence="13" type="ORF">J4N46_10185</name>
</gene>
<keyword evidence="6 11" id="KW-0479">Metal-binding</keyword>
<evidence type="ECO:0000256" key="11">
    <source>
        <dbReference type="PIRNR" id="PIRNR006268"/>
    </source>
</evidence>
<keyword evidence="4 11" id="KW-0285">Flavoprotein</keyword>
<dbReference type="GO" id="GO:0016740">
    <property type="term" value="F:transferase activity"/>
    <property type="evidence" value="ECO:0007669"/>
    <property type="project" value="UniProtKB-KW"/>
</dbReference>
<keyword evidence="5 11" id="KW-0808">Transferase</keyword>
<evidence type="ECO:0000313" key="14">
    <source>
        <dbReference type="Proteomes" id="UP000681610"/>
    </source>
</evidence>
<dbReference type="PROSITE" id="PS51257">
    <property type="entry name" value="PROKAR_LIPOPROTEIN"/>
    <property type="match status" value="1"/>
</dbReference>
<dbReference type="RefSeq" id="WP_208059196.1">
    <property type="nucleotide sequence ID" value="NZ_JAGDYP010000008.1"/>
</dbReference>
<dbReference type="InterPro" id="IPR024932">
    <property type="entry name" value="ApbE"/>
</dbReference>
<dbReference type="SUPFAM" id="SSF143631">
    <property type="entry name" value="ApbE-like"/>
    <property type="match status" value="1"/>
</dbReference>
<protein>
    <recommendedName>
        <fullName evidence="3 11">FAD:protein FMN transferase</fullName>
        <ecNumber evidence="2 11">2.7.1.180</ecNumber>
    </recommendedName>
    <alternativeName>
        <fullName evidence="9 11">Flavin transferase</fullName>
    </alternativeName>
</protein>
<keyword evidence="12" id="KW-0449">Lipoprotein</keyword>
<comment type="catalytic activity">
    <reaction evidence="10 11 12">
        <text>L-threonyl-[protein] + FAD = FMN-L-threonyl-[protein] + AMP + H(+)</text>
        <dbReference type="Rhea" id="RHEA:36847"/>
        <dbReference type="Rhea" id="RHEA-COMP:11060"/>
        <dbReference type="Rhea" id="RHEA-COMP:11061"/>
        <dbReference type="ChEBI" id="CHEBI:15378"/>
        <dbReference type="ChEBI" id="CHEBI:30013"/>
        <dbReference type="ChEBI" id="CHEBI:57692"/>
        <dbReference type="ChEBI" id="CHEBI:74257"/>
        <dbReference type="ChEBI" id="CHEBI:456215"/>
        <dbReference type="EC" id="2.7.1.180"/>
    </reaction>
</comment>
<evidence type="ECO:0000256" key="10">
    <source>
        <dbReference type="ARBA" id="ARBA00048540"/>
    </source>
</evidence>
<comment type="similarity">
    <text evidence="11 12">Belongs to the ApbE family.</text>
</comment>
<reference evidence="13 14" key="1">
    <citation type="submission" date="2021-03" db="EMBL/GenBank/DDBJ databases">
        <title>Isolation and description of Capnocytophaga bilenii sp. nov., a novel Capnocytophaga species, isolated from a gingivitis subject.</title>
        <authorList>
            <person name="Antezack A."/>
            <person name="Monnet-Corti V."/>
            <person name="La Scola B."/>
        </authorList>
    </citation>
    <scope>NUCLEOTIDE SEQUENCE [LARGE SCALE GENOMIC DNA]</scope>
    <source>
        <strain evidence="13 14">Marseille-Q4570</strain>
    </source>
</reference>
<dbReference type="InterPro" id="IPR003374">
    <property type="entry name" value="ApbE-like_sf"/>
</dbReference>
<dbReference type="EC" id="2.7.1.180" evidence="2 11"/>
<organism evidence="13 14">
    <name type="scientific">Capnocytophaga bilenii</name>
    <dbReference type="NCBI Taxonomy" id="2819369"/>
    <lineage>
        <taxon>Bacteria</taxon>
        <taxon>Pseudomonadati</taxon>
        <taxon>Bacteroidota</taxon>
        <taxon>Flavobacteriia</taxon>
        <taxon>Flavobacteriales</taxon>
        <taxon>Flavobacteriaceae</taxon>
        <taxon>Capnocytophaga</taxon>
    </lineage>
</organism>
<keyword evidence="12" id="KW-0472">Membrane</keyword>
<evidence type="ECO:0000256" key="2">
    <source>
        <dbReference type="ARBA" id="ARBA00011955"/>
    </source>
</evidence>
<dbReference type="Gene3D" id="3.10.520.10">
    <property type="entry name" value="ApbE-like domains"/>
    <property type="match status" value="1"/>
</dbReference>
<evidence type="ECO:0000256" key="9">
    <source>
        <dbReference type="ARBA" id="ARBA00031306"/>
    </source>
</evidence>
<comment type="caution">
    <text evidence="13">The sequence shown here is derived from an EMBL/GenBank/DDBJ whole genome shotgun (WGS) entry which is preliminary data.</text>
</comment>
<proteinExistence type="inferred from homology"/>
<accession>A0ABS3PZJ8</accession>
<evidence type="ECO:0000256" key="3">
    <source>
        <dbReference type="ARBA" id="ARBA00016337"/>
    </source>
</evidence>
<evidence type="ECO:0000313" key="13">
    <source>
        <dbReference type="EMBL" id="MBO1884767.1"/>
    </source>
</evidence>
<comment type="subcellular location">
    <subcellularLocation>
        <location evidence="12">Cell inner membrane</location>
        <topology evidence="12">Lipid-anchor</topology>
        <orientation evidence="12">Periplasmic side</orientation>
    </subcellularLocation>
</comment>
<keyword evidence="14" id="KW-1185">Reference proteome</keyword>
<evidence type="ECO:0000256" key="5">
    <source>
        <dbReference type="ARBA" id="ARBA00022679"/>
    </source>
</evidence>
<keyword evidence="12" id="KW-1003">Cell membrane</keyword>
<keyword evidence="7 11" id="KW-0274">FAD</keyword>
<sequence length="342" mass="38437">MKAKFLTLFLGGLLLFSCDSEKKTPKYQEFEGIAGTVEYRVKYISTDTTSLKSSVDSIVRVIDNSLSVYNEESILSKINKGYVPTKADEHFKKVYTAASEVWKESEGMYDPTVGIFVKVWGFGGESVQPISELPTDELLDSLKRYVGFDKVKIDADGYVKKESQPIQIDLTSVVRGYTVDVIGDFLKKKGIDNYVVKVAGEIKASGKNIIDGKTWVIDVVDPYQLDDNYSEITLKLDNEAVSTDESFRRVWIDGTGKRFVHIINPFTGKPLESEMLSATVVTKSSRQSDSYATMFMLIGLEKSKAFLSKHPEIKALLIYSDKDNKVQSFMTENMKPLLVEHK</sequence>
<dbReference type="PANTHER" id="PTHR30040:SF2">
    <property type="entry name" value="FAD:PROTEIN FMN TRANSFERASE"/>
    <property type="match status" value="1"/>
</dbReference>
<evidence type="ECO:0000256" key="12">
    <source>
        <dbReference type="RuleBase" id="RU363002"/>
    </source>
</evidence>
<name>A0ABS3PZJ8_9FLAO</name>